<evidence type="ECO:0008006" key="11">
    <source>
        <dbReference type="Google" id="ProtNLM"/>
    </source>
</evidence>
<dbReference type="Proteomes" id="UP001377567">
    <property type="component" value="Unassembled WGS sequence"/>
</dbReference>
<feature type="domain" description="Proteasome activator complex subunit 4 C-terminal" evidence="6">
    <location>
        <begin position="2055"/>
        <end position="2142"/>
    </location>
</feature>
<dbReference type="Pfam" id="PF11919">
    <property type="entry name" value="PSME4_C"/>
    <property type="match status" value="1"/>
</dbReference>
<name>A0AAV5RR89_MAUHU</name>
<evidence type="ECO:0000259" key="8">
    <source>
        <dbReference type="Pfam" id="PF16547"/>
    </source>
</evidence>
<dbReference type="GO" id="GO:0005829">
    <property type="term" value="C:cytosol"/>
    <property type="evidence" value="ECO:0007669"/>
    <property type="project" value="TreeGrafter"/>
</dbReference>
<dbReference type="GO" id="GO:0005634">
    <property type="term" value="C:nucleus"/>
    <property type="evidence" value="ECO:0007669"/>
    <property type="project" value="TreeGrafter"/>
</dbReference>
<evidence type="ECO:0000259" key="6">
    <source>
        <dbReference type="Pfam" id="PF11919"/>
    </source>
</evidence>
<protein>
    <recommendedName>
        <fullName evidence="11">Proteasome activator BLM10</fullName>
    </recommendedName>
</protein>
<keyword evidence="10" id="KW-1185">Reference proteome</keyword>
<evidence type="ECO:0000256" key="4">
    <source>
        <dbReference type="ARBA" id="ARBA00023204"/>
    </source>
</evidence>
<dbReference type="Pfam" id="PF16547">
    <property type="entry name" value="BLM10_N"/>
    <property type="match status" value="1"/>
</dbReference>
<dbReference type="InterPro" id="IPR035309">
    <property type="entry name" value="PSME4"/>
</dbReference>
<dbReference type="GO" id="GO:0016504">
    <property type="term" value="F:peptidase activator activity"/>
    <property type="evidence" value="ECO:0007669"/>
    <property type="project" value="InterPro"/>
</dbReference>
<keyword evidence="2" id="KW-0677">Repeat</keyword>
<dbReference type="InterPro" id="IPR032372">
    <property type="entry name" value="Blm10_N"/>
</dbReference>
<evidence type="ECO:0000313" key="10">
    <source>
        <dbReference type="Proteomes" id="UP001377567"/>
    </source>
</evidence>
<evidence type="ECO:0000256" key="1">
    <source>
        <dbReference type="ARBA" id="ARBA00005739"/>
    </source>
</evidence>
<keyword evidence="3" id="KW-0227">DNA damage</keyword>
<evidence type="ECO:0000256" key="2">
    <source>
        <dbReference type="ARBA" id="ARBA00022737"/>
    </source>
</evidence>
<gene>
    <name evidence="9" type="ORF">DAKH74_005710</name>
</gene>
<dbReference type="GO" id="GO:0070628">
    <property type="term" value="F:proteasome binding"/>
    <property type="evidence" value="ECO:0007669"/>
    <property type="project" value="InterPro"/>
</dbReference>
<dbReference type="InterPro" id="IPR016024">
    <property type="entry name" value="ARM-type_fold"/>
</dbReference>
<comment type="similarity">
    <text evidence="1">Belongs to the BLM10 family.</text>
</comment>
<reference evidence="9 10" key="1">
    <citation type="journal article" date="2023" name="Elife">
        <title>Identification of key yeast species and microbe-microbe interactions impacting larval growth of Drosophila in the wild.</title>
        <authorList>
            <person name="Mure A."/>
            <person name="Sugiura Y."/>
            <person name="Maeda R."/>
            <person name="Honda K."/>
            <person name="Sakurai N."/>
            <person name="Takahashi Y."/>
            <person name="Watada M."/>
            <person name="Katoh T."/>
            <person name="Gotoh A."/>
            <person name="Gotoh Y."/>
            <person name="Taniguchi I."/>
            <person name="Nakamura K."/>
            <person name="Hayashi T."/>
            <person name="Katayama T."/>
            <person name="Uemura T."/>
            <person name="Hattori Y."/>
        </authorList>
    </citation>
    <scope>NUCLEOTIDE SEQUENCE [LARGE SCALE GENOMIC DNA]</scope>
    <source>
        <strain evidence="9 10">KH-74</strain>
    </source>
</reference>
<dbReference type="PANTHER" id="PTHR32170:SF3">
    <property type="entry name" value="PROTEASOME ACTIVATOR COMPLEX SUBUNIT 4"/>
    <property type="match status" value="1"/>
</dbReference>
<dbReference type="Pfam" id="PF16507">
    <property type="entry name" value="HEAT_PSME4_mid"/>
    <property type="match status" value="1"/>
</dbReference>
<dbReference type="EMBL" id="BTGD01000001">
    <property type="protein sequence ID" value="GMM53955.1"/>
    <property type="molecule type" value="Genomic_DNA"/>
</dbReference>
<evidence type="ECO:0000256" key="5">
    <source>
        <dbReference type="SAM" id="MobiDB-lite"/>
    </source>
</evidence>
<keyword evidence="4" id="KW-0234">DNA repair</keyword>
<accession>A0AAV5RR89</accession>
<feature type="domain" description="Proteasome activator Blm10 middle HEAT repeats region" evidence="7">
    <location>
        <begin position="505"/>
        <end position="1020"/>
    </location>
</feature>
<dbReference type="Gene3D" id="1.10.287.2210">
    <property type="match status" value="1"/>
</dbReference>
<dbReference type="GO" id="GO:0006281">
    <property type="term" value="P:DNA repair"/>
    <property type="evidence" value="ECO:0007669"/>
    <property type="project" value="UniProtKB-KW"/>
</dbReference>
<organism evidence="9 10">
    <name type="scientific">Maudiozyma humilis</name>
    <name type="common">Sour dough yeast</name>
    <name type="synonym">Kazachstania humilis</name>
    <dbReference type="NCBI Taxonomy" id="51915"/>
    <lineage>
        <taxon>Eukaryota</taxon>
        <taxon>Fungi</taxon>
        <taxon>Dikarya</taxon>
        <taxon>Ascomycota</taxon>
        <taxon>Saccharomycotina</taxon>
        <taxon>Saccharomycetes</taxon>
        <taxon>Saccharomycetales</taxon>
        <taxon>Saccharomycetaceae</taxon>
        <taxon>Maudiozyma</taxon>
    </lineage>
</organism>
<feature type="domain" description="Proteasome activator Blm10 N-terminal" evidence="8">
    <location>
        <begin position="76"/>
        <end position="151"/>
    </location>
</feature>
<dbReference type="PANTHER" id="PTHR32170">
    <property type="entry name" value="PROTEASOME ACTIVATOR COMPLEX SUBUNIT 4"/>
    <property type="match status" value="1"/>
</dbReference>
<dbReference type="SUPFAM" id="SSF48371">
    <property type="entry name" value="ARM repeat"/>
    <property type="match status" value="1"/>
</dbReference>
<comment type="caution">
    <text evidence="9">The sequence shown here is derived from an EMBL/GenBank/DDBJ whole genome shotgun (WGS) entry which is preliminary data.</text>
</comment>
<dbReference type="InterPro" id="IPR032430">
    <property type="entry name" value="Blm10_mid"/>
</dbReference>
<feature type="region of interest" description="Disordered" evidence="5">
    <location>
        <begin position="28"/>
        <end position="49"/>
    </location>
</feature>
<proteinExistence type="inferred from homology"/>
<dbReference type="InterPro" id="IPR021843">
    <property type="entry name" value="PSME4_C"/>
</dbReference>
<evidence type="ECO:0000313" key="9">
    <source>
        <dbReference type="EMBL" id="GMM53955.1"/>
    </source>
</evidence>
<evidence type="ECO:0000256" key="3">
    <source>
        <dbReference type="ARBA" id="ARBA00022763"/>
    </source>
</evidence>
<dbReference type="GO" id="GO:0010499">
    <property type="term" value="P:proteasomal ubiquitin-independent protein catabolic process"/>
    <property type="evidence" value="ECO:0007669"/>
    <property type="project" value="TreeGrafter"/>
</dbReference>
<evidence type="ECO:0000259" key="7">
    <source>
        <dbReference type="Pfam" id="PF16507"/>
    </source>
</evidence>
<sequence>MHGDEIHAPTPLRNKAVSHLNLRELAIKRSTEERQGRSPALRSPEALLNTSPLRARSTTPIGWKSAGEYRTDVVVGERLKHYNLDYPEDETELNRVLYDRSSKWFSRSKKPVFNPADNLCYSIESKADQAKYLCHVLVNLYIALRSLDIEGTISISNKDLGELKADIDNLALKTDMFRFSRDGTTAAAGLQAGYESFDENELYNEDDFLNSTGPDLHATGKITTKSSSIINVNHWTQELRNCMIFDIPLSLRKSLAVTYFYLSLVRGQRIARSLHVSMFEMLVDRDDDGEDFTDLLKKSGMVLDHKPLFSFFCAFLPSPDADYTAFDLSSSEDAEIFKQLQKLALAAKPFYAENDESIVRESLEVLLSSFSPGTLSTILPIISSYVPFHYHKGASVLDYFPFCFSLWTSVSANVVVDANLSEFVGLVAEDVYANVFEHGDAFLQQTGIELGPYGIFTEDQMTFLFNRLQGHLRTKAHVHSYSRTLRPFIYSIMGDDNESFFEKFQALMRSIETFIYPSNMGFWTKPIAKFIHTFIKMYHARVEMEKEKDISITRKSLTSECNSKIIELFMNTLRTGSQNKSSEITNYYISGYAYLLDLESPKRHLIFDTILEDVYDALSGEYVEAKHRIISSFKQFTRIVRFMAEDQLYRVHITNILTMMINMIDINDVILTENIMNIVVSTASFVPFSNLVGEDEYITFQSDTIPFVQQHYFHMKSHTSTPFVYDEDILDRAFKASTTEFKNIILQYIDKLYQLVDTELNDAMVVKINQTTIVVIAALDDAHLTFFSEKFTQLFWNNDAFKDQHANYEIITTPLAVIFKKMPEMRETLIDMLIFNVKDQIDRGAGSSRSTSSIHERDSKLALYLTALNECLRYGYTTIVEQKVKLIDFYKFFSENTTNPVLDVLSSMGIHNMLSSLTTTEIVNQSMFPPTCSIPPCERWGGLQFNDKKFEATNMNFDWHDPTEQEVNVAFEIFQDMSEYAMSKLDDVMQANLSTTKTDDLVQKYMFLLSNSLSGASLLFDADFNKNIHGSKAEDPSTYREKLLLLKYIRERKCDVLDINMDIDRIPVSKDGDEFLSDDASIFSETDTASDAIVIKDDMPDELYVDEGEISEVPSAIGTPVAGQSATAASTPNGLCFRDLDMYRCNYFFGTSAEDKFENPLYFDIHKVRSKIGLFCHKLCMYLSENFENNTTMFQVLLRAINIWFVDIGQETFYGSDSMTALDTDFLENVQSLSHLDHPYTRTCLAAKINRYHESRVQLRSTNRYPSKLEVQLLKDVMKLSLSLYPNIHSAAQNSVAYAMNQLVGSYAIIARETMKALEECLAEGSNMKLAVCLKAFRSKKILGKAGRDYRNLPKLISLLLECCTVSEYDIDVHADRIISDIIPFIRVPPSVCVYDARMYNCLGPPDSTISLQVEAIKKAKQSKRNQYIEIFQSLRSDLIGKLDSNKFNWKTQMLLIRFITKFESNIEMQSDKRSTEVIIKQSLSQHPKIVHLMIKSVISIWNKLISLSDYGYDVSNSARDTFDPPSVVELQVPDRDARKWFDQEMNNTSSPEFFIDSKPYIGWLCWSKTMKAVSSEMFEINLKEMDMEVLKTVGSFITKEFVENMAATLIKENESKSSFGSTEVSFFVLVRILISKGYTPLTFEELCELCQAYYQTSDKASMIFSIEIASAMMCATKYIPADDIALQDRFLTGYLTECMEHGLTPDSFGIWSIVCWWIPSVIDVRRCPSLLRVFGSIGDWLDVSLDRVNVQYSRLTLLRNLLAGLEFRTYEVQPILDRLIFDHPYDKVREATARLFTTLVQNDCYPSADSAGELIRAEQGVSASQGVGLGLPFKMISARMDKVIRDNFAQVFMEYEKAGSGGPLSPQEMLKTRYFRLASSAFYWVREMGKGPNRVLLIPYLSQYVLPFMAQLVSQRDLCQLGGLEPGKLLLGLASMTVRKQHLEPLVSLLSSDQLVNQGSSYQIKVQLVFVEYLLSNLLLQLSPPEVAQIHAFVLAQLNNRAHVEVRAQAAAVLSDIVHSTGDGAQLQELIAHFDKTLTQYDWREKQARSQTDIAVHASLLGLGAVISAFPYAFPLPQWIPAQLSIVSSWARTSGMCGTAAKNTISDFKKVRADTWKFDRAQFTPDELEDLEGVLRRSYYA</sequence>